<evidence type="ECO:0000313" key="11">
    <source>
        <dbReference type="EMBL" id="KAJ8029329.1"/>
    </source>
</evidence>
<keyword evidence="12" id="KW-1185">Reference proteome</keyword>
<keyword evidence="6 8" id="KW-0675">Receptor</keyword>
<name>A0A9Q1BMT2_HOLLE</name>
<organism evidence="11 12">
    <name type="scientific">Holothuria leucospilota</name>
    <name type="common">Black long sea cucumber</name>
    <name type="synonym">Mertensiothuria leucospilota</name>
    <dbReference type="NCBI Taxonomy" id="206669"/>
    <lineage>
        <taxon>Eukaryota</taxon>
        <taxon>Metazoa</taxon>
        <taxon>Echinodermata</taxon>
        <taxon>Eleutherozoa</taxon>
        <taxon>Echinozoa</taxon>
        <taxon>Holothuroidea</taxon>
        <taxon>Aspidochirotacea</taxon>
        <taxon>Aspidochirotida</taxon>
        <taxon>Holothuriidae</taxon>
        <taxon>Holothuria</taxon>
    </lineage>
</organism>
<evidence type="ECO:0000256" key="8">
    <source>
        <dbReference type="RuleBase" id="RU000688"/>
    </source>
</evidence>
<evidence type="ECO:0000256" key="7">
    <source>
        <dbReference type="ARBA" id="ARBA00023224"/>
    </source>
</evidence>
<dbReference type="OrthoDB" id="2105199at2759"/>
<dbReference type="PANTHER" id="PTHR45695:SF9">
    <property type="entry name" value="LEUCOKININ RECEPTOR"/>
    <property type="match status" value="1"/>
</dbReference>
<evidence type="ECO:0000313" key="12">
    <source>
        <dbReference type="Proteomes" id="UP001152320"/>
    </source>
</evidence>
<evidence type="ECO:0000259" key="10">
    <source>
        <dbReference type="PROSITE" id="PS50262"/>
    </source>
</evidence>
<feature type="transmembrane region" description="Helical" evidence="9">
    <location>
        <begin position="45"/>
        <end position="69"/>
    </location>
</feature>
<comment type="similarity">
    <text evidence="8">Belongs to the G-protein coupled receptor 1 family.</text>
</comment>
<keyword evidence="3 9" id="KW-1133">Transmembrane helix</keyword>
<sequence length="179" mass="20710">MDEQFESYTITTDELQDLATIIDGASTLAIDDVSGERQTFFTETYAYNVVIMIINISIIFFNGVVIFIVARYREMRNTVTLCFVNLAITDIFYVLAQSSYPLRITTGFDIKTIIPCNLLAYLHFVTITATGLTMTFLAFDRYKVISRPLVILKNRSYVRVMLSFVAVWIREYFYRFTRG</sequence>
<evidence type="ECO:0000256" key="1">
    <source>
        <dbReference type="ARBA" id="ARBA00004141"/>
    </source>
</evidence>
<dbReference type="SUPFAM" id="SSF81321">
    <property type="entry name" value="Family A G protein-coupled receptor-like"/>
    <property type="match status" value="1"/>
</dbReference>
<feature type="transmembrane region" description="Helical" evidence="9">
    <location>
        <begin position="120"/>
        <end position="139"/>
    </location>
</feature>
<feature type="transmembrane region" description="Helical" evidence="9">
    <location>
        <begin position="160"/>
        <end position="177"/>
    </location>
</feature>
<dbReference type="Pfam" id="PF00001">
    <property type="entry name" value="7tm_1"/>
    <property type="match status" value="1"/>
</dbReference>
<accession>A0A9Q1BMT2</accession>
<comment type="caution">
    <text evidence="11">The sequence shown here is derived from an EMBL/GenBank/DDBJ whole genome shotgun (WGS) entry which is preliminary data.</text>
</comment>
<reference evidence="11" key="1">
    <citation type="submission" date="2021-10" db="EMBL/GenBank/DDBJ databases">
        <title>Tropical sea cucumber genome reveals ecological adaptation and Cuvierian tubules defense mechanism.</title>
        <authorList>
            <person name="Chen T."/>
        </authorList>
    </citation>
    <scope>NUCLEOTIDE SEQUENCE</scope>
    <source>
        <strain evidence="11">Nanhai2018</strain>
        <tissue evidence="11">Muscle</tissue>
    </source>
</reference>
<proteinExistence type="inferred from homology"/>
<keyword evidence="5 9" id="KW-0472">Membrane</keyword>
<gene>
    <name evidence="11" type="ORF">HOLleu_28698</name>
</gene>
<dbReference type="Proteomes" id="UP001152320">
    <property type="component" value="Chromosome 14"/>
</dbReference>
<keyword evidence="7 8" id="KW-0807">Transducer</keyword>
<dbReference type="InterPro" id="IPR017452">
    <property type="entry name" value="GPCR_Rhodpsn_7TM"/>
</dbReference>
<dbReference type="InterPro" id="IPR000276">
    <property type="entry name" value="GPCR_Rhodpsn"/>
</dbReference>
<dbReference type="PROSITE" id="PS50262">
    <property type="entry name" value="G_PROTEIN_RECEP_F1_2"/>
    <property type="match status" value="1"/>
</dbReference>
<dbReference type="EMBL" id="JAIZAY010000014">
    <property type="protein sequence ID" value="KAJ8029329.1"/>
    <property type="molecule type" value="Genomic_DNA"/>
</dbReference>
<evidence type="ECO:0000256" key="2">
    <source>
        <dbReference type="ARBA" id="ARBA00022692"/>
    </source>
</evidence>
<feature type="domain" description="G-protein coupled receptors family 1 profile" evidence="10">
    <location>
        <begin position="61"/>
        <end position="179"/>
    </location>
</feature>
<dbReference type="PANTHER" id="PTHR45695">
    <property type="entry name" value="LEUCOKININ RECEPTOR-RELATED"/>
    <property type="match status" value="1"/>
</dbReference>
<feature type="transmembrane region" description="Helical" evidence="9">
    <location>
        <begin position="81"/>
        <end position="100"/>
    </location>
</feature>
<dbReference type="GO" id="GO:0004930">
    <property type="term" value="F:G protein-coupled receptor activity"/>
    <property type="evidence" value="ECO:0007669"/>
    <property type="project" value="UniProtKB-KW"/>
</dbReference>
<dbReference type="GO" id="GO:0005886">
    <property type="term" value="C:plasma membrane"/>
    <property type="evidence" value="ECO:0007669"/>
    <property type="project" value="TreeGrafter"/>
</dbReference>
<dbReference type="AlphaFoldDB" id="A0A9Q1BMT2"/>
<evidence type="ECO:0000256" key="5">
    <source>
        <dbReference type="ARBA" id="ARBA00023136"/>
    </source>
</evidence>
<evidence type="ECO:0000256" key="3">
    <source>
        <dbReference type="ARBA" id="ARBA00022989"/>
    </source>
</evidence>
<evidence type="ECO:0000256" key="9">
    <source>
        <dbReference type="SAM" id="Phobius"/>
    </source>
</evidence>
<comment type="subcellular location">
    <subcellularLocation>
        <location evidence="1">Membrane</location>
        <topology evidence="1">Multi-pass membrane protein</topology>
    </subcellularLocation>
</comment>
<protein>
    <submittedName>
        <fullName evidence="11">G-protein coupled receptor 54</fullName>
    </submittedName>
</protein>
<keyword evidence="2 8" id="KW-0812">Transmembrane</keyword>
<evidence type="ECO:0000256" key="4">
    <source>
        <dbReference type="ARBA" id="ARBA00023040"/>
    </source>
</evidence>
<dbReference type="PRINTS" id="PR00237">
    <property type="entry name" value="GPCRRHODOPSN"/>
</dbReference>
<dbReference type="Gene3D" id="1.20.1070.10">
    <property type="entry name" value="Rhodopsin 7-helix transmembrane proteins"/>
    <property type="match status" value="1"/>
</dbReference>
<keyword evidence="4 8" id="KW-0297">G-protein coupled receptor</keyword>
<evidence type="ECO:0000256" key="6">
    <source>
        <dbReference type="ARBA" id="ARBA00023170"/>
    </source>
</evidence>
<dbReference type="PROSITE" id="PS00237">
    <property type="entry name" value="G_PROTEIN_RECEP_F1_1"/>
    <property type="match status" value="1"/>
</dbReference>